<keyword evidence="9" id="KW-1185">Reference proteome</keyword>
<comment type="similarity">
    <text evidence="1 6">Belongs to the acylphosphatase family.</text>
</comment>
<dbReference type="PANTHER" id="PTHR47268">
    <property type="entry name" value="ACYLPHOSPHATASE"/>
    <property type="match status" value="1"/>
</dbReference>
<evidence type="ECO:0000256" key="1">
    <source>
        <dbReference type="ARBA" id="ARBA00005614"/>
    </source>
</evidence>
<dbReference type="EMBL" id="BNJF01000001">
    <property type="protein sequence ID" value="GHO42992.1"/>
    <property type="molecule type" value="Genomic_DNA"/>
</dbReference>
<evidence type="ECO:0000313" key="9">
    <source>
        <dbReference type="Proteomes" id="UP000612362"/>
    </source>
</evidence>
<comment type="caution">
    <text evidence="8">The sequence shown here is derived from an EMBL/GenBank/DDBJ whole genome shotgun (WGS) entry which is preliminary data.</text>
</comment>
<gene>
    <name evidence="8" type="ORF">KSX_11550</name>
</gene>
<evidence type="ECO:0000256" key="6">
    <source>
        <dbReference type="RuleBase" id="RU004168"/>
    </source>
</evidence>
<evidence type="ECO:0000256" key="2">
    <source>
        <dbReference type="ARBA" id="ARBA00012150"/>
    </source>
</evidence>
<feature type="active site" evidence="5">
    <location>
        <position position="48"/>
    </location>
</feature>
<feature type="domain" description="Acylphosphatase-like" evidence="7">
    <location>
        <begin position="15"/>
        <end position="85"/>
    </location>
</feature>
<proteinExistence type="inferred from homology"/>
<dbReference type="RefSeq" id="WP_220192489.1">
    <property type="nucleotide sequence ID" value="NZ_BNJF01000001.1"/>
</dbReference>
<dbReference type="PROSITE" id="PS00150">
    <property type="entry name" value="ACYLPHOSPHATASE_1"/>
    <property type="match status" value="1"/>
</dbReference>
<dbReference type="Pfam" id="PF00708">
    <property type="entry name" value="Acylphosphatase"/>
    <property type="match status" value="1"/>
</dbReference>
<protein>
    <recommendedName>
        <fullName evidence="3 5">acylphosphatase</fullName>
        <ecNumber evidence="2 5">3.6.1.7</ecNumber>
    </recommendedName>
</protein>
<dbReference type="InterPro" id="IPR020456">
    <property type="entry name" value="Acylphosphatase"/>
</dbReference>
<comment type="catalytic activity">
    <reaction evidence="4 5">
        <text>an acyl phosphate + H2O = a carboxylate + phosphate + H(+)</text>
        <dbReference type="Rhea" id="RHEA:14965"/>
        <dbReference type="ChEBI" id="CHEBI:15377"/>
        <dbReference type="ChEBI" id="CHEBI:15378"/>
        <dbReference type="ChEBI" id="CHEBI:29067"/>
        <dbReference type="ChEBI" id="CHEBI:43474"/>
        <dbReference type="ChEBI" id="CHEBI:59918"/>
        <dbReference type="EC" id="3.6.1.7"/>
    </reaction>
</comment>
<keyword evidence="5" id="KW-0378">Hydrolase</keyword>
<name>A0A8J3HS86_9CHLR</name>
<dbReference type="Proteomes" id="UP000612362">
    <property type="component" value="Unassembled WGS sequence"/>
</dbReference>
<evidence type="ECO:0000256" key="3">
    <source>
        <dbReference type="ARBA" id="ARBA00015991"/>
    </source>
</evidence>
<dbReference type="PANTHER" id="PTHR47268:SF4">
    <property type="entry name" value="ACYLPHOSPHATASE"/>
    <property type="match status" value="1"/>
</dbReference>
<evidence type="ECO:0000259" key="7">
    <source>
        <dbReference type="PROSITE" id="PS51160"/>
    </source>
</evidence>
<dbReference type="GO" id="GO:0003998">
    <property type="term" value="F:acylphosphatase activity"/>
    <property type="evidence" value="ECO:0007669"/>
    <property type="project" value="UniProtKB-EC"/>
</dbReference>
<accession>A0A8J3HS86</accession>
<evidence type="ECO:0000256" key="4">
    <source>
        <dbReference type="ARBA" id="ARBA00047645"/>
    </source>
</evidence>
<evidence type="ECO:0000256" key="5">
    <source>
        <dbReference type="PROSITE-ProRule" id="PRU00520"/>
    </source>
</evidence>
<dbReference type="InterPro" id="IPR036046">
    <property type="entry name" value="Acylphosphatase-like_dom_sf"/>
</dbReference>
<dbReference type="SUPFAM" id="SSF54975">
    <property type="entry name" value="Acylphosphatase/BLUF domain-like"/>
    <property type="match status" value="1"/>
</dbReference>
<dbReference type="EC" id="3.6.1.7" evidence="2 5"/>
<sequence>MNQSEDKHSQTQAEELHALVHGRVQGVGFRQFVVEQARRLRLRGYTRNTNSGDVEVVAQGARPAQEQLLEHLRLGPHRPVYAMSK</sequence>
<dbReference type="InterPro" id="IPR001792">
    <property type="entry name" value="Acylphosphatase-like_dom"/>
</dbReference>
<reference evidence="8" key="1">
    <citation type="submission" date="2020-10" db="EMBL/GenBank/DDBJ databases">
        <title>Taxonomic study of unclassified bacteria belonging to the class Ktedonobacteria.</title>
        <authorList>
            <person name="Yabe S."/>
            <person name="Wang C.M."/>
            <person name="Zheng Y."/>
            <person name="Sakai Y."/>
            <person name="Cavaletti L."/>
            <person name="Monciardini P."/>
            <person name="Donadio S."/>
        </authorList>
    </citation>
    <scope>NUCLEOTIDE SEQUENCE</scope>
    <source>
        <strain evidence="8">SOSP1-1</strain>
    </source>
</reference>
<dbReference type="PROSITE" id="PS51160">
    <property type="entry name" value="ACYLPHOSPHATASE_3"/>
    <property type="match status" value="1"/>
</dbReference>
<dbReference type="Gene3D" id="3.30.70.100">
    <property type="match status" value="1"/>
</dbReference>
<organism evidence="8 9">
    <name type="scientific">Ktedonospora formicarum</name>
    <dbReference type="NCBI Taxonomy" id="2778364"/>
    <lineage>
        <taxon>Bacteria</taxon>
        <taxon>Bacillati</taxon>
        <taxon>Chloroflexota</taxon>
        <taxon>Ktedonobacteria</taxon>
        <taxon>Ktedonobacterales</taxon>
        <taxon>Ktedonobacteraceae</taxon>
        <taxon>Ktedonospora</taxon>
    </lineage>
</organism>
<dbReference type="AlphaFoldDB" id="A0A8J3HS86"/>
<dbReference type="InterPro" id="IPR017968">
    <property type="entry name" value="Acylphosphatase_CS"/>
</dbReference>
<feature type="active site" evidence="5">
    <location>
        <position position="30"/>
    </location>
</feature>
<evidence type="ECO:0000313" key="8">
    <source>
        <dbReference type="EMBL" id="GHO42992.1"/>
    </source>
</evidence>